<dbReference type="Pfam" id="PF01547">
    <property type="entry name" value="SBP_bac_1"/>
    <property type="match status" value="1"/>
</dbReference>
<dbReference type="PANTHER" id="PTHR43649">
    <property type="entry name" value="ARABINOSE-BINDING PROTEIN-RELATED"/>
    <property type="match status" value="1"/>
</dbReference>
<evidence type="ECO:0000256" key="3">
    <source>
        <dbReference type="ARBA" id="ARBA00023136"/>
    </source>
</evidence>
<accession>A0A927CD80</accession>
<dbReference type="SUPFAM" id="SSF53850">
    <property type="entry name" value="Periplasmic binding protein-like II"/>
    <property type="match status" value="1"/>
</dbReference>
<dbReference type="RefSeq" id="WP_190929716.1">
    <property type="nucleotide sequence ID" value="NZ_JACXJA010000026.1"/>
</dbReference>
<dbReference type="AlphaFoldDB" id="A0A927CD80"/>
<proteinExistence type="predicted"/>
<keyword evidence="4" id="KW-0564">Palmitate</keyword>
<name>A0A927CD80_9BACL</name>
<dbReference type="EMBL" id="JACXJA010000026">
    <property type="protein sequence ID" value="MBD2864096.1"/>
    <property type="molecule type" value="Genomic_DNA"/>
</dbReference>
<feature type="chain" id="PRO_5039549985" evidence="6">
    <location>
        <begin position="39"/>
        <end position="558"/>
    </location>
</feature>
<evidence type="ECO:0000256" key="2">
    <source>
        <dbReference type="ARBA" id="ARBA00022729"/>
    </source>
</evidence>
<evidence type="ECO:0000256" key="5">
    <source>
        <dbReference type="ARBA" id="ARBA00023288"/>
    </source>
</evidence>
<keyword evidence="1" id="KW-1003">Cell membrane</keyword>
<dbReference type="Gene3D" id="3.40.190.10">
    <property type="entry name" value="Periplasmic binding protein-like II"/>
    <property type="match status" value="2"/>
</dbReference>
<reference evidence="7" key="1">
    <citation type="submission" date="2020-09" db="EMBL/GenBank/DDBJ databases">
        <title>A novel bacterium of genus Paenibacillus, isolated from South China Sea.</title>
        <authorList>
            <person name="Huang H."/>
            <person name="Mo K."/>
            <person name="Hu Y."/>
        </authorList>
    </citation>
    <scope>NUCLEOTIDE SEQUENCE</scope>
    <source>
        <strain evidence="7">IB182363</strain>
    </source>
</reference>
<organism evidence="7 8">
    <name type="scientific">Paenibacillus oceani</name>
    <dbReference type="NCBI Taxonomy" id="2772510"/>
    <lineage>
        <taxon>Bacteria</taxon>
        <taxon>Bacillati</taxon>
        <taxon>Bacillota</taxon>
        <taxon>Bacilli</taxon>
        <taxon>Bacillales</taxon>
        <taxon>Paenibacillaceae</taxon>
        <taxon>Paenibacillus</taxon>
    </lineage>
</organism>
<dbReference type="InterPro" id="IPR006059">
    <property type="entry name" value="SBP"/>
</dbReference>
<evidence type="ECO:0000256" key="4">
    <source>
        <dbReference type="ARBA" id="ARBA00023139"/>
    </source>
</evidence>
<evidence type="ECO:0000313" key="8">
    <source>
        <dbReference type="Proteomes" id="UP000639396"/>
    </source>
</evidence>
<gene>
    <name evidence="7" type="ORF">IDH45_19090</name>
</gene>
<keyword evidence="8" id="KW-1185">Reference proteome</keyword>
<evidence type="ECO:0000256" key="1">
    <source>
        <dbReference type="ARBA" id="ARBA00022475"/>
    </source>
</evidence>
<evidence type="ECO:0000313" key="7">
    <source>
        <dbReference type="EMBL" id="MBD2864096.1"/>
    </source>
</evidence>
<evidence type="ECO:0000256" key="6">
    <source>
        <dbReference type="SAM" id="SignalP"/>
    </source>
</evidence>
<feature type="signal peptide" evidence="6">
    <location>
        <begin position="1"/>
        <end position="38"/>
    </location>
</feature>
<sequence length="558" mass="62257">MKMKALLSRQHETIWRIWGMSRALLMRGSLLLAAISLAGGCTAAAPAESAEPEAPERAGGTELPIVADGSVTLHYAGWDNWYAPASLSQQLPVWQEVERRTGVKIRWEVSHFSQYSAAMQTKLVTGKDVPDIFALPVDLRKAIEEELIEPLDDLIDRYAPNIKQFLADNPMEAQKMRAYDGKLYALSSVTTGGEYWDPFGFLIRQDWLDKLGLEEPRTLDEWYAVLKAFKERDPNGNGKPDEIPFMPHYGYRGLAMFGNALGLHLFYSVGYYPDESGRVRAEWLTPEAEKLVVWLNKLYGEGLIDPGFLHRTEESIIAGVSRDQVGASMHFLSRLGQLDSLSRKAASPDAGWLLALPPLEPGYKPLYEKYGPVSGSFVISRKSPHKEIAIRWLDYIYASEEGNRLMTFGIEGVTYNMVNGQPEYTKYVLNNPGGLDSANVLRSIGAYPPTPWVRAAKGPLSRSPAALLGNNSKAFGMAQRVRSMMVDNQPFAEPTPQELTVASGLMPGILGYMDKTITGFITGDVPIDWETFTRTLKELGIERIVEIKQQQYERLVGK</sequence>
<dbReference type="InterPro" id="IPR050490">
    <property type="entry name" value="Bact_solute-bd_prot1"/>
</dbReference>
<dbReference type="Proteomes" id="UP000639396">
    <property type="component" value="Unassembled WGS sequence"/>
</dbReference>
<protein>
    <submittedName>
        <fullName evidence="7">Extracellular solute-binding protein</fullName>
    </submittedName>
</protein>
<dbReference type="PANTHER" id="PTHR43649:SF33">
    <property type="entry name" value="POLYGALACTURONAN_RHAMNOGALACTURONAN-BINDING PROTEIN YTCQ"/>
    <property type="match status" value="1"/>
</dbReference>
<keyword evidence="5" id="KW-0449">Lipoprotein</keyword>
<keyword evidence="2 6" id="KW-0732">Signal</keyword>
<comment type="caution">
    <text evidence="7">The sequence shown here is derived from an EMBL/GenBank/DDBJ whole genome shotgun (WGS) entry which is preliminary data.</text>
</comment>
<keyword evidence="3" id="KW-0472">Membrane</keyword>